<keyword evidence="2" id="KW-0812">Transmembrane</keyword>
<evidence type="ECO:0000313" key="5">
    <source>
        <dbReference type="Proteomes" id="UP000324104"/>
    </source>
</evidence>
<feature type="transmembrane region" description="Helical" evidence="2">
    <location>
        <begin position="565"/>
        <end position="588"/>
    </location>
</feature>
<protein>
    <submittedName>
        <fullName evidence="4">Serine hydrolase</fullName>
    </submittedName>
</protein>
<feature type="region of interest" description="Disordered" evidence="1">
    <location>
        <begin position="436"/>
        <end position="468"/>
    </location>
</feature>
<feature type="compositionally biased region" description="Acidic residues" evidence="1">
    <location>
        <begin position="441"/>
        <end position="454"/>
    </location>
</feature>
<dbReference type="AlphaFoldDB" id="A0A5D5ATL5"/>
<dbReference type="PROSITE" id="PS51318">
    <property type="entry name" value="TAT"/>
    <property type="match status" value="1"/>
</dbReference>
<feature type="compositionally biased region" description="Gly residues" evidence="1">
    <location>
        <begin position="645"/>
        <end position="658"/>
    </location>
</feature>
<keyword evidence="2" id="KW-1133">Transmembrane helix</keyword>
<dbReference type="Proteomes" id="UP000324104">
    <property type="component" value="Unassembled WGS sequence"/>
</dbReference>
<dbReference type="InterPro" id="IPR050491">
    <property type="entry name" value="AmpC-like"/>
</dbReference>
<feature type="region of interest" description="Disordered" evidence="1">
    <location>
        <begin position="322"/>
        <end position="345"/>
    </location>
</feature>
<feature type="transmembrane region" description="Helical" evidence="2">
    <location>
        <begin position="697"/>
        <end position="723"/>
    </location>
</feature>
<gene>
    <name evidence="4" type="ORF">FYC77_06085</name>
</gene>
<dbReference type="InterPro" id="IPR006311">
    <property type="entry name" value="TAT_signal"/>
</dbReference>
<feature type="region of interest" description="Disordered" evidence="1">
    <location>
        <begin position="600"/>
        <end position="692"/>
    </location>
</feature>
<dbReference type="InterPro" id="IPR001466">
    <property type="entry name" value="Beta-lactam-related"/>
</dbReference>
<dbReference type="GO" id="GO:0016787">
    <property type="term" value="F:hydrolase activity"/>
    <property type="evidence" value="ECO:0007669"/>
    <property type="project" value="UniProtKB-KW"/>
</dbReference>
<dbReference type="EMBL" id="VTAW01000005">
    <property type="protein sequence ID" value="TYT62880.1"/>
    <property type="molecule type" value="Genomic_DNA"/>
</dbReference>
<feature type="compositionally biased region" description="Low complexity" evidence="1">
    <location>
        <begin position="633"/>
        <end position="644"/>
    </location>
</feature>
<keyword evidence="5" id="KW-1185">Reference proteome</keyword>
<evidence type="ECO:0000256" key="2">
    <source>
        <dbReference type="SAM" id="Phobius"/>
    </source>
</evidence>
<comment type="caution">
    <text evidence="4">The sequence shown here is derived from an EMBL/GenBank/DDBJ whole genome shotgun (WGS) entry which is preliminary data.</text>
</comment>
<sequence>MSDRPSRRRVLAGSALLGTTALAGRLPREAAATAAESPNAERTAPGPESQGATETPPASRIARQPPQDLDLEGLESFVDERMDDLLETHDVVGASVAVVHDGTVEHLGGYGEADAEDGTPVDPEETGFRIASVSKPIVWTALMQLIEDGEIDPDEDIRSSLESVSIPETYDEPITAAHLATHTAGFEERARGTWVVDPDDVRPLPDVLAKEQPARVRPPGEVASYSNYGTSLAGQLVADVAGTSFAEYAEANVFDPLEMTSTTFDQPVPEGFDATVATGYTAFAGTTQSVPDLLLEISPAGAATSTAADMAQFLRAHLEGGAIGGGNTGDTGNGAPEESDGSDAERRILAPESVDAMHERWFSHHEAVDGVGFGLIEGERNGVRTLEHDGAIPGSFTSFLVVVPAYDLGLFVATNTNTGALATGDFLDSFFEEYASTTEVEPGDGGEPEADEGALEGNGDTLEPDGSPERAAKLEGTYRAVRVAETSHARLSTTIQAESVDVSVDEDGYLVTDFGGSDRWVEREPLVFEAVDGVDTLAFREGNGGIRYLCLGFHAFERVSRLDSLVTHGGLAAVTTLGMLSGVAAWPLSWAKRRFVDRESPAGVDESTDERGHERETRGAVDDDFDSSDGAQAAEATSGVSVAAGGSGGDLVEGGDGGDNSDENGDGGDVPADNATDESTVDWRSRVTPSPEARPRWIAGGAIACLFGFVFGVVVLAFFVYPYTLFSRPPLVYELLSVLPILGAAGTVVAAGYAVLAWREGDWGDLSRIHYAVVVASMAGFCWLLWYWNFLRIPF</sequence>
<feature type="transmembrane region" description="Helical" evidence="2">
    <location>
        <begin position="735"/>
        <end position="757"/>
    </location>
</feature>
<dbReference type="Gene3D" id="3.40.710.10">
    <property type="entry name" value="DD-peptidase/beta-lactamase superfamily"/>
    <property type="match status" value="1"/>
</dbReference>
<evidence type="ECO:0000313" key="4">
    <source>
        <dbReference type="EMBL" id="TYT62880.1"/>
    </source>
</evidence>
<proteinExistence type="predicted"/>
<organism evidence="4 5">
    <name type="scientific">Natrialba swarupiae</name>
    <dbReference type="NCBI Taxonomy" id="2448032"/>
    <lineage>
        <taxon>Archaea</taxon>
        <taxon>Methanobacteriati</taxon>
        <taxon>Methanobacteriota</taxon>
        <taxon>Stenosarchaea group</taxon>
        <taxon>Halobacteria</taxon>
        <taxon>Halobacteriales</taxon>
        <taxon>Natrialbaceae</taxon>
        <taxon>Natrialba</taxon>
    </lineage>
</organism>
<feature type="transmembrane region" description="Helical" evidence="2">
    <location>
        <begin position="769"/>
        <end position="788"/>
    </location>
</feature>
<feature type="compositionally biased region" description="Low complexity" evidence="1">
    <location>
        <begin position="23"/>
        <end position="42"/>
    </location>
</feature>
<accession>A0A5D5ATL5</accession>
<feature type="domain" description="Beta-lactamase-related" evidence="3">
    <location>
        <begin position="78"/>
        <end position="419"/>
    </location>
</feature>
<dbReference type="Pfam" id="PF00144">
    <property type="entry name" value="Beta-lactamase"/>
    <property type="match status" value="1"/>
</dbReference>
<keyword evidence="2" id="KW-0472">Membrane</keyword>
<evidence type="ECO:0000256" key="1">
    <source>
        <dbReference type="SAM" id="MobiDB-lite"/>
    </source>
</evidence>
<dbReference type="SUPFAM" id="SSF56601">
    <property type="entry name" value="beta-lactamase/transpeptidase-like"/>
    <property type="match status" value="1"/>
</dbReference>
<dbReference type="InterPro" id="IPR012338">
    <property type="entry name" value="Beta-lactam/transpept-like"/>
</dbReference>
<feature type="region of interest" description="Disordered" evidence="1">
    <location>
        <begin position="23"/>
        <end position="69"/>
    </location>
</feature>
<name>A0A5D5ATL5_9EURY</name>
<feature type="compositionally biased region" description="Basic and acidic residues" evidence="1">
    <location>
        <begin position="609"/>
        <end position="621"/>
    </location>
</feature>
<keyword evidence="4" id="KW-0378">Hydrolase</keyword>
<reference evidence="4 5" key="1">
    <citation type="submission" date="2019-08" db="EMBL/GenBank/DDBJ databases">
        <title>Archaea genome.</title>
        <authorList>
            <person name="Kajale S."/>
            <person name="Shouche Y."/>
            <person name="Deshpande N."/>
            <person name="Sharma A."/>
        </authorList>
    </citation>
    <scope>NUCLEOTIDE SEQUENCE [LARGE SCALE GENOMIC DNA]</scope>
    <source>
        <strain evidence="4 5">ESP3B_9</strain>
    </source>
</reference>
<dbReference type="PANTHER" id="PTHR46825:SF9">
    <property type="entry name" value="BETA-LACTAMASE-RELATED DOMAIN-CONTAINING PROTEIN"/>
    <property type="match status" value="1"/>
</dbReference>
<feature type="compositionally biased region" description="Gly residues" evidence="1">
    <location>
        <begin position="322"/>
        <end position="332"/>
    </location>
</feature>
<evidence type="ECO:0000259" key="3">
    <source>
        <dbReference type="Pfam" id="PF00144"/>
    </source>
</evidence>
<dbReference type="PANTHER" id="PTHR46825">
    <property type="entry name" value="D-ALANYL-D-ALANINE-CARBOXYPEPTIDASE/ENDOPEPTIDASE AMPH"/>
    <property type="match status" value="1"/>
</dbReference>